<dbReference type="Proteomes" id="UP001492380">
    <property type="component" value="Unassembled WGS sequence"/>
</dbReference>
<name>A0ABR1YT11_9PEZI</name>
<dbReference type="EMBL" id="JBBWRZ010000004">
    <property type="protein sequence ID" value="KAK8238127.1"/>
    <property type="molecule type" value="Genomic_DNA"/>
</dbReference>
<organism evidence="1 2">
    <name type="scientific">Phyllosticta capitalensis</name>
    <dbReference type="NCBI Taxonomy" id="121624"/>
    <lineage>
        <taxon>Eukaryota</taxon>
        <taxon>Fungi</taxon>
        <taxon>Dikarya</taxon>
        <taxon>Ascomycota</taxon>
        <taxon>Pezizomycotina</taxon>
        <taxon>Dothideomycetes</taxon>
        <taxon>Dothideomycetes incertae sedis</taxon>
        <taxon>Botryosphaeriales</taxon>
        <taxon>Phyllostictaceae</taxon>
        <taxon>Phyllosticta</taxon>
    </lineage>
</organism>
<keyword evidence="2" id="KW-1185">Reference proteome</keyword>
<proteinExistence type="predicted"/>
<reference evidence="1 2" key="1">
    <citation type="submission" date="2024-04" db="EMBL/GenBank/DDBJ databases">
        <title>Phyllosticta paracitricarpa is synonymous to the EU quarantine fungus P. citricarpa based on phylogenomic analyses.</title>
        <authorList>
            <consortium name="Lawrence Berkeley National Laboratory"/>
            <person name="Van Ingen-Buijs V.A."/>
            <person name="Van Westerhoven A.C."/>
            <person name="Haridas S."/>
            <person name="Skiadas P."/>
            <person name="Martin F."/>
            <person name="Groenewald J.Z."/>
            <person name="Crous P.W."/>
            <person name="Seidl M.F."/>
        </authorList>
    </citation>
    <scope>NUCLEOTIDE SEQUENCE [LARGE SCALE GENOMIC DNA]</scope>
    <source>
        <strain evidence="1 2">CBS 123374</strain>
    </source>
</reference>
<gene>
    <name evidence="1" type="ORF">HDK90DRAFT_214642</name>
</gene>
<comment type="caution">
    <text evidence="1">The sequence shown here is derived from an EMBL/GenBank/DDBJ whole genome shotgun (WGS) entry which is preliminary data.</text>
</comment>
<evidence type="ECO:0008006" key="3">
    <source>
        <dbReference type="Google" id="ProtNLM"/>
    </source>
</evidence>
<evidence type="ECO:0000313" key="2">
    <source>
        <dbReference type="Proteomes" id="UP001492380"/>
    </source>
</evidence>
<accession>A0ABR1YT11</accession>
<protein>
    <recommendedName>
        <fullName evidence="3">F-box domain-containing protein</fullName>
    </recommendedName>
</protein>
<dbReference type="InterPro" id="IPR036047">
    <property type="entry name" value="F-box-like_dom_sf"/>
</dbReference>
<sequence>MGAAQRLFDCFELAEQIFFQLVEAGGAGTLLRAQSVCRHWRDIIRNSKPIQRRLCYLPDHNSSHSLSELGYELNSALPPEWTSRYHLWEGVVHLTIEWDDLCRWMVNRRFESWSKMLVSRPPKPYCVSTFVGSNKPEEDLWPLCQDDHESEYLDGTVPLGEAIAMCYITGQRALDEIPTMPWNSGWDDDEHVVACSCRIVNSIALDRLMDKNGHVPPDEDELQEIRRWERVFLGLEAADEGASPP</sequence>
<dbReference type="SUPFAM" id="SSF81383">
    <property type="entry name" value="F-box domain"/>
    <property type="match status" value="1"/>
</dbReference>
<evidence type="ECO:0000313" key="1">
    <source>
        <dbReference type="EMBL" id="KAK8238127.1"/>
    </source>
</evidence>